<keyword evidence="3" id="KW-1185">Reference proteome</keyword>
<dbReference type="EMBL" id="UEGS01000001">
    <property type="protein sequence ID" value="SRX81901.1"/>
    <property type="molecule type" value="Genomic_DNA"/>
</dbReference>
<proteinExistence type="predicted"/>
<evidence type="ECO:0000256" key="1">
    <source>
        <dbReference type="SAM" id="MobiDB-lite"/>
    </source>
</evidence>
<dbReference type="Gene3D" id="1.10.287.1060">
    <property type="entry name" value="ESAT-6-like"/>
    <property type="match status" value="1"/>
</dbReference>
<dbReference type="RefSeq" id="WP_133057218.1">
    <property type="nucleotide sequence ID" value="NZ_MVID01000007.1"/>
</dbReference>
<sequence length="333" mass="35257">MALVGADTDQLRATAALFTQAADRLQESVRVLNGQVVNAGFWHGPDAQRFRSEWTGHSVSAINAAAQGLRSGAEALRRNADEQDNASRPDGGSGSSAAASRDSACYEQSARGLNDMWNEICDIPGDSSGYRVQEVEGPDGQTRYVVYIAGTASQLFDVPSWFANQSGFNNVHAARGALDVHQVKQLEKLIPEGAEVMLVGYSQGGMDAQNIAMSGWLNVTQVVTFGSPVRSDLDVSAVHIHAKGDSVPGSAAGSPGPYSDSAIAAENNSAIFHGESENHRPQLFNGTNVHSNAYGDLSKSFDTEAGRDGTRAADAVDGLDKFRGNVRNETDLT</sequence>
<reference evidence="2 3" key="1">
    <citation type="submission" date="2018-05" db="EMBL/GenBank/DDBJ databases">
        <authorList>
            <consortium name="IHU Genomes"/>
        </authorList>
    </citation>
    <scope>NUCLEOTIDE SEQUENCE [LARGE SCALE GENOMIC DNA]</scope>
    <source>
        <strain evidence="2 3">P7335</strain>
    </source>
</reference>
<evidence type="ECO:0000313" key="2">
    <source>
        <dbReference type="EMBL" id="SRX81901.1"/>
    </source>
</evidence>
<organism evidence="2 3">
    <name type="scientific">Mycolicibacterium parafortuitum</name>
    <name type="common">Mycobacterium parafortuitum</name>
    <dbReference type="NCBI Taxonomy" id="39692"/>
    <lineage>
        <taxon>Bacteria</taxon>
        <taxon>Bacillati</taxon>
        <taxon>Actinomycetota</taxon>
        <taxon>Actinomycetes</taxon>
        <taxon>Mycobacteriales</taxon>
        <taxon>Mycobacteriaceae</taxon>
        <taxon>Mycolicibacterium</taxon>
    </lineage>
</organism>
<name>A0A375YLC2_MYCPF</name>
<gene>
    <name evidence="2" type="ORF">MPP7335_03657</name>
</gene>
<dbReference type="AlphaFoldDB" id="A0A375YLC2"/>
<feature type="region of interest" description="Disordered" evidence="1">
    <location>
        <begin position="77"/>
        <end position="101"/>
    </location>
</feature>
<feature type="compositionally biased region" description="Low complexity" evidence="1">
    <location>
        <begin position="88"/>
        <end position="101"/>
    </location>
</feature>
<dbReference type="InterPro" id="IPR029058">
    <property type="entry name" value="AB_hydrolase_fold"/>
</dbReference>
<protein>
    <submittedName>
        <fullName evidence="2">Uncharacterized protein</fullName>
    </submittedName>
</protein>
<dbReference type="SUPFAM" id="SSF53474">
    <property type="entry name" value="alpha/beta-Hydrolases"/>
    <property type="match status" value="1"/>
</dbReference>
<evidence type="ECO:0000313" key="3">
    <source>
        <dbReference type="Proteomes" id="UP000252008"/>
    </source>
</evidence>
<dbReference type="STRING" id="39692.BST38_11080"/>
<dbReference type="Gene3D" id="3.40.50.1820">
    <property type="entry name" value="alpha/beta hydrolase"/>
    <property type="match status" value="1"/>
</dbReference>
<accession>A0A375YLC2</accession>
<feature type="compositionally biased region" description="Basic and acidic residues" evidence="1">
    <location>
        <begin position="77"/>
        <end position="87"/>
    </location>
</feature>
<dbReference type="Proteomes" id="UP000252008">
    <property type="component" value="Unassembled WGS sequence"/>
</dbReference>